<evidence type="ECO:0000256" key="10">
    <source>
        <dbReference type="ARBA" id="ARBA00022833"/>
    </source>
</evidence>
<keyword evidence="5" id="KW-0808">Transferase</keyword>
<dbReference type="EMBL" id="KZ303852">
    <property type="protein sequence ID" value="PHZ11282.1"/>
    <property type="molecule type" value="Genomic_DNA"/>
</dbReference>
<name>A0A2G4SRB2_RHIZD</name>
<keyword evidence="8 14" id="KW-0863">Zinc-finger</keyword>
<evidence type="ECO:0000256" key="15">
    <source>
        <dbReference type="SAM" id="MobiDB-lite"/>
    </source>
</evidence>
<feature type="compositionally biased region" description="Low complexity" evidence="15">
    <location>
        <begin position="75"/>
        <end position="89"/>
    </location>
</feature>
<dbReference type="GO" id="GO:0006281">
    <property type="term" value="P:DNA repair"/>
    <property type="evidence" value="ECO:0007669"/>
    <property type="project" value="UniProtKB-KW"/>
</dbReference>
<dbReference type="GeneID" id="35444920"/>
<evidence type="ECO:0000256" key="7">
    <source>
        <dbReference type="ARBA" id="ARBA00022763"/>
    </source>
</evidence>
<dbReference type="SMART" id="SM00734">
    <property type="entry name" value="ZnF_Rad18"/>
    <property type="match status" value="1"/>
</dbReference>
<evidence type="ECO:0000256" key="1">
    <source>
        <dbReference type="ARBA" id="ARBA00000900"/>
    </source>
</evidence>
<proteinExistence type="predicted"/>
<evidence type="ECO:0000256" key="8">
    <source>
        <dbReference type="ARBA" id="ARBA00022771"/>
    </source>
</evidence>
<evidence type="ECO:0000256" key="9">
    <source>
        <dbReference type="ARBA" id="ARBA00022786"/>
    </source>
</evidence>
<dbReference type="PANTHER" id="PTHR14134:SF2">
    <property type="entry name" value="E3 UBIQUITIN-PROTEIN LIGASE RAD18"/>
    <property type="match status" value="1"/>
</dbReference>
<keyword evidence="9" id="KW-0833">Ubl conjugation pathway</keyword>
<dbReference type="GO" id="GO:0005634">
    <property type="term" value="C:nucleus"/>
    <property type="evidence" value="ECO:0007669"/>
    <property type="project" value="UniProtKB-SubCell"/>
</dbReference>
<dbReference type="GO" id="GO:0061630">
    <property type="term" value="F:ubiquitin protein ligase activity"/>
    <property type="evidence" value="ECO:0007669"/>
    <property type="project" value="UniProtKB-EC"/>
</dbReference>
<dbReference type="RefSeq" id="XP_023464990.1">
    <property type="nucleotide sequence ID" value="XM_023613931.1"/>
</dbReference>
<accession>A0A2G4SRB2</accession>
<dbReference type="GO" id="GO:0003697">
    <property type="term" value="F:single-stranded DNA binding"/>
    <property type="evidence" value="ECO:0007669"/>
    <property type="project" value="InterPro"/>
</dbReference>
<dbReference type="Gene3D" id="3.30.40.10">
    <property type="entry name" value="Zinc/RING finger domain, C3HC4 (zinc finger)"/>
    <property type="match status" value="1"/>
</dbReference>
<evidence type="ECO:0000313" key="18">
    <source>
        <dbReference type="EMBL" id="PHZ11282.1"/>
    </source>
</evidence>
<dbReference type="PANTHER" id="PTHR14134">
    <property type="entry name" value="E3 UBIQUITIN-PROTEIN LIGASE RAD18"/>
    <property type="match status" value="1"/>
</dbReference>
<keyword evidence="13" id="KW-0539">Nucleus</keyword>
<organism evidence="18 19">
    <name type="scientific">Rhizopus microsporus ATCC 52813</name>
    <dbReference type="NCBI Taxonomy" id="1340429"/>
    <lineage>
        <taxon>Eukaryota</taxon>
        <taxon>Fungi</taxon>
        <taxon>Fungi incertae sedis</taxon>
        <taxon>Mucoromycota</taxon>
        <taxon>Mucoromycotina</taxon>
        <taxon>Mucoromycetes</taxon>
        <taxon>Mucorales</taxon>
        <taxon>Mucorineae</taxon>
        <taxon>Rhizopodaceae</taxon>
        <taxon>Rhizopus</taxon>
    </lineage>
</organism>
<dbReference type="EC" id="2.3.2.27" evidence="4"/>
<feature type="compositionally biased region" description="Low complexity" evidence="15">
    <location>
        <begin position="124"/>
        <end position="134"/>
    </location>
</feature>
<feature type="compositionally biased region" description="Low complexity" evidence="15">
    <location>
        <begin position="147"/>
        <end position="160"/>
    </location>
</feature>
<dbReference type="PROSITE" id="PS51908">
    <property type="entry name" value="ZF_UBZ4"/>
    <property type="match status" value="1"/>
</dbReference>
<dbReference type="PROSITE" id="PS00518">
    <property type="entry name" value="ZF_RING_1"/>
    <property type="match status" value="1"/>
</dbReference>
<keyword evidence="12 14" id="KW-0234">DNA repair</keyword>
<gene>
    <name evidence="18" type="ORF">RHIMIDRAFT_292862</name>
</gene>
<evidence type="ECO:0000256" key="2">
    <source>
        <dbReference type="ARBA" id="ARBA00004123"/>
    </source>
</evidence>
<keyword evidence="11" id="KW-0238">DNA-binding</keyword>
<evidence type="ECO:0000256" key="5">
    <source>
        <dbReference type="ARBA" id="ARBA00022679"/>
    </source>
</evidence>
<evidence type="ECO:0000259" key="17">
    <source>
        <dbReference type="PROSITE" id="PS51908"/>
    </source>
</evidence>
<dbReference type="GO" id="GO:0006513">
    <property type="term" value="P:protein monoubiquitination"/>
    <property type="evidence" value="ECO:0007669"/>
    <property type="project" value="InterPro"/>
</dbReference>
<comment type="catalytic activity">
    <reaction evidence="1">
        <text>S-ubiquitinyl-[E2 ubiquitin-conjugating enzyme]-L-cysteine + [acceptor protein]-L-lysine = [E2 ubiquitin-conjugating enzyme]-L-cysteine + N(6)-ubiquitinyl-[acceptor protein]-L-lysine.</text>
        <dbReference type="EC" id="2.3.2.27"/>
    </reaction>
</comment>
<evidence type="ECO:0000256" key="4">
    <source>
        <dbReference type="ARBA" id="ARBA00012483"/>
    </source>
</evidence>
<dbReference type="SUPFAM" id="SSF57850">
    <property type="entry name" value="RING/U-box"/>
    <property type="match status" value="1"/>
</dbReference>
<dbReference type="InterPro" id="IPR006642">
    <property type="entry name" value="Rad18_UBZ4"/>
</dbReference>
<keyword evidence="10" id="KW-0862">Zinc</keyword>
<comment type="pathway">
    <text evidence="3">Protein modification; protein ubiquitination.</text>
</comment>
<evidence type="ECO:0000256" key="11">
    <source>
        <dbReference type="ARBA" id="ARBA00023125"/>
    </source>
</evidence>
<evidence type="ECO:0000259" key="16">
    <source>
        <dbReference type="PROSITE" id="PS50800"/>
    </source>
</evidence>
<feature type="region of interest" description="Disordered" evidence="15">
    <location>
        <begin position="208"/>
        <end position="233"/>
    </location>
</feature>
<dbReference type="Proteomes" id="UP000242254">
    <property type="component" value="Unassembled WGS sequence"/>
</dbReference>
<dbReference type="UniPathway" id="UPA00143"/>
<dbReference type="STRING" id="1340429.A0A2G4SRB2"/>
<dbReference type="GO" id="GO:0097505">
    <property type="term" value="C:Rad6-Rad18 complex"/>
    <property type="evidence" value="ECO:0007669"/>
    <property type="project" value="TreeGrafter"/>
</dbReference>
<evidence type="ECO:0000256" key="13">
    <source>
        <dbReference type="ARBA" id="ARBA00023242"/>
    </source>
</evidence>
<evidence type="ECO:0000313" key="19">
    <source>
        <dbReference type="Proteomes" id="UP000242254"/>
    </source>
</evidence>
<keyword evidence="7 14" id="KW-0227">DNA damage</keyword>
<feature type="region of interest" description="Disordered" evidence="15">
    <location>
        <begin position="322"/>
        <end position="345"/>
    </location>
</feature>
<feature type="region of interest" description="Disordered" evidence="15">
    <location>
        <begin position="74"/>
        <end position="93"/>
    </location>
</feature>
<feature type="domain" description="SAP" evidence="16">
    <location>
        <begin position="257"/>
        <end position="291"/>
    </location>
</feature>
<evidence type="ECO:0000256" key="14">
    <source>
        <dbReference type="PROSITE-ProRule" id="PRU01256"/>
    </source>
</evidence>
<dbReference type="GO" id="GO:0006301">
    <property type="term" value="P:DNA damage tolerance"/>
    <property type="evidence" value="ECO:0007669"/>
    <property type="project" value="InterPro"/>
</dbReference>
<evidence type="ECO:0000256" key="6">
    <source>
        <dbReference type="ARBA" id="ARBA00022723"/>
    </source>
</evidence>
<feature type="domain" description="UBZ4-type" evidence="17">
    <location>
        <begin position="185"/>
        <end position="212"/>
    </location>
</feature>
<evidence type="ECO:0000256" key="3">
    <source>
        <dbReference type="ARBA" id="ARBA00004906"/>
    </source>
</evidence>
<keyword evidence="6" id="KW-0479">Metal-binding</keyword>
<dbReference type="InterPro" id="IPR017907">
    <property type="entry name" value="Znf_RING_CS"/>
</dbReference>
<dbReference type="PROSITE" id="PS50800">
    <property type="entry name" value="SAP"/>
    <property type="match status" value="1"/>
</dbReference>
<dbReference type="AlphaFoldDB" id="A0A2G4SRB2"/>
<protein>
    <recommendedName>
        <fullName evidence="4">RING-type E3 ubiquitin transferase</fullName>
        <ecNumber evidence="4">2.3.2.27</ecNumber>
    </recommendedName>
</protein>
<dbReference type="InterPro" id="IPR003034">
    <property type="entry name" value="SAP_dom"/>
</dbReference>
<feature type="compositionally biased region" description="Basic and acidic residues" evidence="15">
    <location>
        <begin position="331"/>
        <end position="345"/>
    </location>
</feature>
<dbReference type="GO" id="GO:0008270">
    <property type="term" value="F:zinc ion binding"/>
    <property type="evidence" value="ECO:0007669"/>
    <property type="project" value="UniProtKB-KW"/>
</dbReference>
<dbReference type="InterPro" id="IPR013083">
    <property type="entry name" value="Znf_RING/FYVE/PHD"/>
</dbReference>
<keyword evidence="19" id="KW-1185">Reference proteome</keyword>
<dbReference type="InterPro" id="IPR039577">
    <property type="entry name" value="Rad18"/>
</dbReference>
<comment type="subcellular location">
    <subcellularLocation>
        <location evidence="2">Nucleus</location>
    </subcellularLocation>
</comment>
<feature type="compositionally biased region" description="Polar residues" evidence="15">
    <location>
        <begin position="168"/>
        <end position="178"/>
    </location>
</feature>
<feature type="region of interest" description="Disordered" evidence="15">
    <location>
        <begin position="112"/>
        <end position="178"/>
    </location>
</feature>
<reference evidence="18 19" key="1">
    <citation type="journal article" date="2016" name="Proc. Natl. Acad. Sci. U.S.A.">
        <title>Lipid metabolic changes in an early divergent fungus govern the establishment of a mutualistic symbiosis with endobacteria.</title>
        <authorList>
            <person name="Lastovetsky O.A."/>
            <person name="Gaspar M.L."/>
            <person name="Mondo S.J."/>
            <person name="LaButti K.M."/>
            <person name="Sandor L."/>
            <person name="Grigoriev I.V."/>
            <person name="Henry S.A."/>
            <person name="Pawlowska T.E."/>
        </authorList>
    </citation>
    <scope>NUCLEOTIDE SEQUENCE [LARGE SCALE GENOMIC DNA]</scope>
    <source>
        <strain evidence="18 19">ATCC 52813</strain>
    </source>
</reference>
<sequence length="361" mass="40666">MMISTCSHSFCALCVRRCLSEEQVCPKCRKEAFSNSIIHNYDLDNVVNIWRISRNALLSADQLLNKKQQTPHLAESVVSESSSSQTSQSLNMDQLRIRENLPSIATTPIIIDDDQSDDFKPSASLQRISTTSLRRSTRLGSKDAHLSDLSSSQPIPQLPSITPPPIVSPQSATNNSNESLKSTSVVQCPICQQSMKYVVLDRHLDGCTKGDSRIPPSPPLPPSDRSTSAPRPNMQLFSGMTNRKSIHLGRKPGKVVYAIQSDKDMRMILRDLGLPEDGDKAQKIWRHKEYLNLYNANLDSQNPVGADVLIRRLAEMERAYDANRSNQVKRKNTDTEMHKHKYKDEFSRLIEEAKKRKPNND</sequence>
<evidence type="ECO:0000256" key="12">
    <source>
        <dbReference type="ARBA" id="ARBA00023204"/>
    </source>
</evidence>